<evidence type="ECO:0000313" key="4">
    <source>
        <dbReference type="EMBL" id="RDL38180.1"/>
    </source>
</evidence>
<dbReference type="InterPro" id="IPR017850">
    <property type="entry name" value="Alkaline_phosphatase_core_sf"/>
</dbReference>
<dbReference type="Pfam" id="PF00884">
    <property type="entry name" value="Sulfatase"/>
    <property type="match status" value="1"/>
</dbReference>
<dbReference type="OrthoDB" id="103349at2759"/>
<dbReference type="Gene3D" id="3.40.720.10">
    <property type="entry name" value="Alkaline Phosphatase, subunit A"/>
    <property type="match status" value="1"/>
</dbReference>
<dbReference type="EMBL" id="NPIC01000003">
    <property type="protein sequence ID" value="RDL38180.1"/>
    <property type="molecule type" value="Genomic_DNA"/>
</dbReference>
<evidence type="ECO:0000256" key="1">
    <source>
        <dbReference type="SAM" id="MobiDB-lite"/>
    </source>
</evidence>
<reference evidence="4 5" key="1">
    <citation type="journal article" date="2018" name="IMA Fungus">
        <title>IMA Genome-F 9: Draft genome sequence of Annulohypoxylon stygium, Aspergillus mulundensis, Berkeleyomyces basicola (syn. Thielaviopsis basicola), Ceratocystis smalleyi, two Cercospora beticola strains, Coleophoma cylindrospora, Fusarium fracticaudum, Phialophora cf. hyalina, and Morchella septimelata.</title>
        <authorList>
            <person name="Wingfield B.D."/>
            <person name="Bills G.F."/>
            <person name="Dong Y."/>
            <person name="Huang W."/>
            <person name="Nel W.J."/>
            <person name="Swalarsk-Parry B.S."/>
            <person name="Vaghefi N."/>
            <person name="Wilken P.M."/>
            <person name="An Z."/>
            <person name="de Beer Z.W."/>
            <person name="De Vos L."/>
            <person name="Chen L."/>
            <person name="Duong T.A."/>
            <person name="Gao Y."/>
            <person name="Hammerbacher A."/>
            <person name="Kikkert J.R."/>
            <person name="Li Y."/>
            <person name="Li H."/>
            <person name="Li K."/>
            <person name="Li Q."/>
            <person name="Liu X."/>
            <person name="Ma X."/>
            <person name="Naidoo K."/>
            <person name="Pethybridge S.J."/>
            <person name="Sun J."/>
            <person name="Steenkamp E.T."/>
            <person name="van der Nest M.A."/>
            <person name="van Wyk S."/>
            <person name="Wingfield M.J."/>
            <person name="Xiong C."/>
            <person name="Yue Q."/>
            <person name="Zhang X."/>
        </authorList>
    </citation>
    <scope>NUCLEOTIDE SEQUENCE [LARGE SCALE GENOMIC DNA]</scope>
    <source>
        <strain evidence="4 5">BP 5553</strain>
    </source>
</reference>
<feature type="region of interest" description="Disordered" evidence="1">
    <location>
        <begin position="174"/>
        <end position="196"/>
    </location>
</feature>
<feature type="domain" description="Sulfatase N-terminal" evidence="3">
    <location>
        <begin position="487"/>
        <end position="781"/>
    </location>
</feature>
<evidence type="ECO:0000256" key="2">
    <source>
        <dbReference type="SAM" id="Phobius"/>
    </source>
</evidence>
<keyword evidence="2" id="KW-1133">Transmembrane helix</keyword>
<dbReference type="InterPro" id="IPR052701">
    <property type="entry name" value="GAG_Ulvan_Degrading_Sulfatases"/>
</dbReference>
<keyword evidence="5" id="KW-1185">Reference proteome</keyword>
<keyword evidence="2" id="KW-0812">Transmembrane</keyword>
<dbReference type="InterPro" id="IPR000917">
    <property type="entry name" value="Sulfatase_N"/>
</dbReference>
<protein>
    <submittedName>
        <fullName evidence="4">Alkaline phosphatase-like protein</fullName>
    </submittedName>
</protein>
<feature type="transmembrane region" description="Helical" evidence="2">
    <location>
        <begin position="73"/>
        <end position="93"/>
    </location>
</feature>
<evidence type="ECO:0000313" key="5">
    <source>
        <dbReference type="Proteomes" id="UP000254866"/>
    </source>
</evidence>
<comment type="caution">
    <text evidence="4">The sequence shown here is derived from an EMBL/GenBank/DDBJ whole genome shotgun (WGS) entry which is preliminary data.</text>
</comment>
<proteinExistence type="predicted"/>
<feature type="transmembrane region" description="Helical" evidence="2">
    <location>
        <begin position="46"/>
        <end position="67"/>
    </location>
</feature>
<accession>A0A370TRM5</accession>
<dbReference type="PANTHER" id="PTHR43751:SF3">
    <property type="entry name" value="SULFATASE N-TERMINAL DOMAIN-CONTAINING PROTEIN"/>
    <property type="match status" value="1"/>
</dbReference>
<gene>
    <name evidence="4" type="ORF">BP5553_05613</name>
</gene>
<dbReference type="STRING" id="2656787.A0A370TRM5"/>
<keyword evidence="2" id="KW-0472">Membrane</keyword>
<feature type="transmembrane region" description="Helical" evidence="2">
    <location>
        <begin position="16"/>
        <end position="34"/>
    </location>
</feature>
<dbReference type="AlphaFoldDB" id="A0A370TRM5"/>
<feature type="region of interest" description="Disordered" evidence="1">
    <location>
        <begin position="350"/>
        <end position="375"/>
    </location>
</feature>
<dbReference type="SUPFAM" id="SSF53649">
    <property type="entry name" value="Alkaline phosphatase-like"/>
    <property type="match status" value="1"/>
</dbReference>
<dbReference type="PANTHER" id="PTHR43751">
    <property type="entry name" value="SULFATASE"/>
    <property type="match status" value="1"/>
</dbReference>
<dbReference type="Proteomes" id="UP000254866">
    <property type="component" value="Unassembled WGS sequence"/>
</dbReference>
<dbReference type="GeneID" id="43598462"/>
<evidence type="ECO:0000259" key="3">
    <source>
        <dbReference type="Pfam" id="PF00884"/>
    </source>
</evidence>
<dbReference type="RefSeq" id="XP_031870836.1">
    <property type="nucleotide sequence ID" value="XM_032014236.1"/>
</dbReference>
<sequence>MRSSALDIRRIWRPPFQFSLLFTTATSVKILHLYSHRRSLPPLLIVLYFLTFISVDVINLVVFWVLVHINGRGWSAALLSIFKVILSLILLGASSSWISFYIETGGEIKWGAAKNIANDAAGLKVLLSGSTRALLAAIFLVVMARLISQPLYNATESLFFDAVKTLTGRHLRRTSSREFKDPNPASALESGTTYHRVSSEEDYISDHTSSDGDESPLFAKQEPTETSWLLQWIYTLKYLVPVGTALILMIPRPRGFPWGHMSNSMPYTLLDIWTNPTEEMCLGNLSGDFPPFPLPDLISEVYWEPAKGEFPGWQPMVNRSFDMDLKRPSWLPEEPMHGFERWYNDSALEDSHGDRSHKHGKEENRRRPEGMFSKGINYDPITDPLRITNLDQELLKSIKDTIKNRKIAIKHVVIVSMETTRKDIFPFKRGSHLHDIVIKSHNSNESIANSYSQLTKLTQNTELLTGETSGFGTGDLRDSSARLGSWRNLKKGTGGINVQGAFTTSTSTFKSFIGSHCGTHPLPVDFTVEASRDNYQPCIPSILELFNHNKPGYKKEHSNTDSGESKRGAVEDRPWKSVFVQAITDQFDRQDELNKHIGFSETIVRSTLVDPASPHYPPTEKECNYFGFPETQVKPYIRDLFKQAEEKNERLFLSHFTSSTHHPWATPEAFGDTTDYLGRSKWGPEHSLNKYLNTVKYVDNWLGQIMDMIEELGVADETLVVMVGDHGWAFEEDAAFHGTFENGHISNVRVPLLFHHPSLPREQLHINATSLSIIPTILDLLTATSSLNKQDTTIAKNLIHQYEGQSLIRPFQSSKNGRQAWNIGVLNAGGAFLSVSSAAVPYRLVFPICRNGAYRFADNILDPDELQPIEQYSLSALEKSVRKIYGGEKGDEVAEWVKSAGKVGKWWVLEQRRRWRYGGAALQDDRRTDEMEGMGKIKKAHWWNT</sequence>
<organism evidence="4 5">
    <name type="scientific">Venustampulla echinocandica</name>
    <dbReference type="NCBI Taxonomy" id="2656787"/>
    <lineage>
        <taxon>Eukaryota</taxon>
        <taxon>Fungi</taxon>
        <taxon>Dikarya</taxon>
        <taxon>Ascomycota</taxon>
        <taxon>Pezizomycotina</taxon>
        <taxon>Leotiomycetes</taxon>
        <taxon>Helotiales</taxon>
        <taxon>Pleuroascaceae</taxon>
        <taxon>Venustampulla</taxon>
    </lineage>
</organism>
<name>A0A370TRM5_9HELO</name>
<feature type="transmembrane region" description="Helical" evidence="2">
    <location>
        <begin position="232"/>
        <end position="251"/>
    </location>
</feature>
<feature type="compositionally biased region" description="Basic and acidic residues" evidence="1">
    <location>
        <begin position="350"/>
        <end position="369"/>
    </location>
</feature>